<dbReference type="Gene3D" id="2.130.10.10">
    <property type="entry name" value="YVTN repeat-like/Quinoprotein amine dehydrogenase"/>
    <property type="match status" value="1"/>
</dbReference>
<dbReference type="Pfam" id="PF00400">
    <property type="entry name" value="WD40"/>
    <property type="match status" value="4"/>
</dbReference>
<dbReference type="GO" id="GO:0061630">
    <property type="term" value="F:ubiquitin protein ligase activity"/>
    <property type="evidence" value="ECO:0000318"/>
    <property type="project" value="GO_Central"/>
</dbReference>
<dbReference type="InterPro" id="IPR020472">
    <property type="entry name" value="WD40_PAC1"/>
</dbReference>
<name>A9V272_MONBE</name>
<keyword evidence="6" id="KW-1185">Reference proteome</keyword>
<sequence length="499" mass="56269">MGRKAPLAVTHSTSNQTPSTKELDEGEEMLHEACRTFLERAKLRRQREMARLNQQMQLFDSGLEQLQPVQAAESIISTSTPTIDTSSSDSQRAVFDFEHASESRDQLPHLMVGANHQRRLQARLYKHFDDLQEAYLEHHAVADDKREAFRRFADDVRNMDQFARLESVCRLRYGDLYNNNSIVSSIELDPEENRFATAGVSKQIRVYDYNTVLSRGRQGAEIHLPILTMDCPSKISCLAWNPVQGHQLASSDNHGSVRVWDVNAGTPITVFQEHERRVWSVDVNRQNPVLLASGSDDRQVKIWSTRIPQHSVYTMTGPANVCCVRFNESDGNYVAFGSADHHIHYYDLRKPNKEVWTFRGHEKAVSYVQFLSGHELLSASTDGTLRVWRVDQQNAHRAFAGHCNERNFVGLARRDANFFVTGSEDNAVYVYYKGLTAPLLRGACDTEAAVPQPVVAAGQAGAEPASRGFVSAVSWRRTDDALLVANSEGTLLVYQLHHE</sequence>
<protein>
    <recommendedName>
        <fullName evidence="7">Anaphase-promoting complex subunit 4 WD40 domain-containing protein</fullName>
    </recommendedName>
</protein>
<accession>A9V272</accession>
<dbReference type="InterPro" id="IPR042755">
    <property type="entry name" value="COP1"/>
</dbReference>
<organism evidence="5 6">
    <name type="scientific">Monosiga brevicollis</name>
    <name type="common">Choanoflagellate</name>
    <dbReference type="NCBI Taxonomy" id="81824"/>
    <lineage>
        <taxon>Eukaryota</taxon>
        <taxon>Choanoflagellata</taxon>
        <taxon>Craspedida</taxon>
        <taxon>Salpingoecidae</taxon>
        <taxon>Monosiga</taxon>
    </lineage>
</organism>
<dbReference type="InterPro" id="IPR036322">
    <property type="entry name" value="WD40_repeat_dom_sf"/>
</dbReference>
<dbReference type="PRINTS" id="PR00320">
    <property type="entry name" value="GPROTEINBRPT"/>
</dbReference>
<dbReference type="FunCoup" id="A9V272">
    <property type="interactions" value="863"/>
</dbReference>
<dbReference type="PANTHER" id="PTHR44080">
    <property type="entry name" value="E3 UBIQUITIN-PROTEIN LIGASE COP1"/>
    <property type="match status" value="1"/>
</dbReference>
<keyword evidence="2" id="KW-0677">Repeat</keyword>
<dbReference type="PANTHER" id="PTHR44080:SF1">
    <property type="entry name" value="E3 UBIQUITIN-PROTEIN LIGASE COP1"/>
    <property type="match status" value="1"/>
</dbReference>
<gene>
    <name evidence="5" type="ORF">MONBRDRAFT_26379</name>
</gene>
<dbReference type="AlphaFoldDB" id="A9V272"/>
<dbReference type="CDD" id="cd00200">
    <property type="entry name" value="WD40"/>
    <property type="match status" value="1"/>
</dbReference>
<dbReference type="SUPFAM" id="SSF50978">
    <property type="entry name" value="WD40 repeat-like"/>
    <property type="match status" value="1"/>
</dbReference>
<dbReference type="GeneID" id="5892053"/>
<evidence type="ECO:0000313" key="6">
    <source>
        <dbReference type="Proteomes" id="UP000001357"/>
    </source>
</evidence>
<feature type="compositionally biased region" description="Polar residues" evidence="4">
    <location>
        <begin position="10"/>
        <end position="20"/>
    </location>
</feature>
<dbReference type="InterPro" id="IPR015943">
    <property type="entry name" value="WD40/YVTN_repeat-like_dom_sf"/>
</dbReference>
<dbReference type="KEGG" id="mbr:MONBRDRAFT_26379"/>
<evidence type="ECO:0000256" key="3">
    <source>
        <dbReference type="PROSITE-ProRule" id="PRU00221"/>
    </source>
</evidence>
<feature type="repeat" description="WD" evidence="3">
    <location>
        <begin position="358"/>
        <end position="398"/>
    </location>
</feature>
<dbReference type="eggNOG" id="ENOG502QQ8V">
    <property type="taxonomic scope" value="Eukaryota"/>
</dbReference>
<dbReference type="OMA" id="RVWSMDY"/>
<reference evidence="5 6" key="1">
    <citation type="journal article" date="2008" name="Nature">
        <title>The genome of the choanoflagellate Monosiga brevicollis and the origin of metazoans.</title>
        <authorList>
            <consortium name="JGI Sequencing"/>
            <person name="King N."/>
            <person name="Westbrook M.J."/>
            <person name="Young S.L."/>
            <person name="Kuo A."/>
            <person name="Abedin M."/>
            <person name="Chapman J."/>
            <person name="Fairclough S."/>
            <person name="Hellsten U."/>
            <person name="Isogai Y."/>
            <person name="Letunic I."/>
            <person name="Marr M."/>
            <person name="Pincus D."/>
            <person name="Putnam N."/>
            <person name="Rokas A."/>
            <person name="Wright K.J."/>
            <person name="Zuzow R."/>
            <person name="Dirks W."/>
            <person name="Good M."/>
            <person name="Goodstein D."/>
            <person name="Lemons D."/>
            <person name="Li W."/>
            <person name="Lyons J.B."/>
            <person name="Morris A."/>
            <person name="Nichols S."/>
            <person name="Richter D.J."/>
            <person name="Salamov A."/>
            <person name="Bork P."/>
            <person name="Lim W.A."/>
            <person name="Manning G."/>
            <person name="Miller W.T."/>
            <person name="McGinnis W."/>
            <person name="Shapiro H."/>
            <person name="Tjian R."/>
            <person name="Grigoriev I.V."/>
            <person name="Rokhsar D."/>
        </authorList>
    </citation>
    <scope>NUCLEOTIDE SEQUENCE [LARGE SCALE GENOMIC DNA]</scope>
    <source>
        <strain evidence="6">MX1 / ATCC 50154</strain>
    </source>
</reference>
<feature type="repeat" description="WD" evidence="3">
    <location>
        <begin position="235"/>
        <end position="270"/>
    </location>
</feature>
<feature type="repeat" description="WD" evidence="3">
    <location>
        <begin position="271"/>
        <end position="306"/>
    </location>
</feature>
<feature type="region of interest" description="Disordered" evidence="4">
    <location>
        <begin position="1"/>
        <end position="26"/>
    </location>
</feature>
<dbReference type="InterPro" id="IPR001680">
    <property type="entry name" value="WD40_rpt"/>
</dbReference>
<dbReference type="Proteomes" id="UP000001357">
    <property type="component" value="Unassembled WGS sequence"/>
</dbReference>
<dbReference type="GO" id="GO:0043161">
    <property type="term" value="P:proteasome-mediated ubiquitin-dependent protein catabolic process"/>
    <property type="evidence" value="ECO:0000318"/>
    <property type="project" value="GO_Central"/>
</dbReference>
<evidence type="ECO:0000256" key="2">
    <source>
        <dbReference type="ARBA" id="ARBA00022737"/>
    </source>
</evidence>
<keyword evidence="1 3" id="KW-0853">WD repeat</keyword>
<dbReference type="SMART" id="SM00320">
    <property type="entry name" value="WD40"/>
    <property type="match status" value="7"/>
</dbReference>
<dbReference type="RefSeq" id="XP_001746921.1">
    <property type="nucleotide sequence ID" value="XM_001746869.1"/>
</dbReference>
<evidence type="ECO:0000256" key="1">
    <source>
        <dbReference type="ARBA" id="ARBA00022574"/>
    </source>
</evidence>
<evidence type="ECO:0000313" key="5">
    <source>
        <dbReference type="EMBL" id="EDQ88328.1"/>
    </source>
</evidence>
<dbReference type="PROSITE" id="PS50082">
    <property type="entry name" value="WD_REPEATS_2"/>
    <property type="match status" value="3"/>
</dbReference>
<proteinExistence type="predicted"/>
<evidence type="ECO:0008006" key="7">
    <source>
        <dbReference type="Google" id="ProtNLM"/>
    </source>
</evidence>
<dbReference type="STRING" id="81824.A9V272"/>
<dbReference type="EMBL" id="CH991555">
    <property type="protein sequence ID" value="EDQ88328.1"/>
    <property type="molecule type" value="Genomic_DNA"/>
</dbReference>
<evidence type="ECO:0000256" key="4">
    <source>
        <dbReference type="SAM" id="MobiDB-lite"/>
    </source>
</evidence>
<dbReference type="PROSITE" id="PS50294">
    <property type="entry name" value="WD_REPEATS_REGION"/>
    <property type="match status" value="2"/>
</dbReference>
<dbReference type="InParanoid" id="A9V272"/>